<dbReference type="EMBL" id="LGKG01000079">
    <property type="protein sequence ID" value="KPC64672.1"/>
    <property type="molecule type" value="Genomic_DNA"/>
</dbReference>
<dbReference type="RefSeq" id="WP_053923450.1">
    <property type="nucleotide sequence ID" value="NZ_LGKG01000079.1"/>
</dbReference>
<sequence>MTTATENVVGIEIRRLAGHIGAEIAGVDLSAPIPDAVMAGIRAALLRHKVIFFRGQRLGHAEHVAFGRRFGTLTRRPGRKHGVHPEGYPEVLTVDPDAEDTRYGRRFEERLRPKALRHDSGWHVDLAAAVNPPALSVLRSEVVTEYGGDTQWTNLVAAYQGLSGPLQALIGGLRAEHTLYAACELLLSDEEDVEVIRRLTEDTLLSVHPVVRVHPETGEKALFTPPASVARLLGLLPWESRHLLELLYEHIGRPEYTVRWRWAVGDVAVWDNRAVAHLQPADLDHTDYRRTLYRVTVLGDRPVGPDGFTSEAIRGEPLTACTDS</sequence>
<dbReference type="GO" id="GO:0005737">
    <property type="term" value="C:cytoplasm"/>
    <property type="evidence" value="ECO:0007669"/>
    <property type="project" value="TreeGrafter"/>
</dbReference>
<name>A0A0N0H1N7_9ACTN</name>
<dbReference type="InterPro" id="IPR051323">
    <property type="entry name" value="AtsK-like"/>
</dbReference>
<proteinExistence type="inferred from homology"/>
<feature type="domain" description="TauD/TfdA-like" evidence="7">
    <location>
        <begin position="12"/>
        <end position="296"/>
    </location>
</feature>
<dbReference type="InterPro" id="IPR003819">
    <property type="entry name" value="TauD/TfdA-like"/>
</dbReference>
<dbReference type="PANTHER" id="PTHR30468:SF5">
    <property type="entry name" value="ALPHA-KETOGLUTARATE-DEPENDENT SULFATE ESTER DIOXYGENASE"/>
    <property type="match status" value="1"/>
</dbReference>
<dbReference type="SUPFAM" id="SSF51197">
    <property type="entry name" value="Clavaminate synthase-like"/>
    <property type="match status" value="1"/>
</dbReference>
<gene>
    <name evidence="8" type="ORF">ADL29_10825</name>
</gene>
<comment type="similarity">
    <text evidence="2">Belongs to the TfdA dioxygenase family.</text>
</comment>
<comment type="cofactor">
    <cofactor evidence="1">
        <name>Fe(2+)</name>
        <dbReference type="ChEBI" id="CHEBI:29033"/>
    </cofactor>
</comment>
<evidence type="ECO:0000256" key="4">
    <source>
        <dbReference type="ARBA" id="ARBA00022964"/>
    </source>
</evidence>
<organism evidence="8 9">
    <name type="scientific">Streptomyces chattanoogensis</name>
    <dbReference type="NCBI Taxonomy" id="66876"/>
    <lineage>
        <taxon>Bacteria</taxon>
        <taxon>Bacillati</taxon>
        <taxon>Actinomycetota</taxon>
        <taxon>Actinomycetes</taxon>
        <taxon>Kitasatosporales</taxon>
        <taxon>Streptomycetaceae</taxon>
        <taxon>Streptomyces</taxon>
    </lineage>
</organism>
<dbReference type="AlphaFoldDB" id="A0A0N0H1N7"/>
<evidence type="ECO:0000256" key="6">
    <source>
        <dbReference type="ARBA" id="ARBA00023004"/>
    </source>
</evidence>
<evidence type="ECO:0000256" key="1">
    <source>
        <dbReference type="ARBA" id="ARBA00001954"/>
    </source>
</evidence>
<dbReference type="GO" id="GO:0046872">
    <property type="term" value="F:metal ion binding"/>
    <property type="evidence" value="ECO:0007669"/>
    <property type="project" value="UniProtKB-KW"/>
</dbReference>
<evidence type="ECO:0000313" key="8">
    <source>
        <dbReference type="EMBL" id="KPC64672.1"/>
    </source>
</evidence>
<keyword evidence="5" id="KW-0560">Oxidoreductase</keyword>
<keyword evidence="3" id="KW-0479">Metal-binding</keyword>
<reference evidence="9" key="1">
    <citation type="submission" date="2015-07" db="EMBL/GenBank/DDBJ databases">
        <authorList>
            <person name="Ju K.-S."/>
            <person name="Doroghazi J.R."/>
            <person name="Metcalf W.W."/>
        </authorList>
    </citation>
    <scope>NUCLEOTIDE SEQUENCE [LARGE SCALE GENOMIC DNA]</scope>
    <source>
        <strain evidence="9">NRRL ISP-5002</strain>
    </source>
</reference>
<dbReference type="Proteomes" id="UP000037982">
    <property type="component" value="Unassembled WGS sequence"/>
</dbReference>
<dbReference type="InterPro" id="IPR042098">
    <property type="entry name" value="TauD-like_sf"/>
</dbReference>
<keyword evidence="6" id="KW-0408">Iron</keyword>
<dbReference type="Gene3D" id="3.60.130.10">
    <property type="entry name" value="Clavaminate synthase-like"/>
    <property type="match status" value="1"/>
</dbReference>
<dbReference type="Pfam" id="PF02668">
    <property type="entry name" value="TauD"/>
    <property type="match status" value="1"/>
</dbReference>
<evidence type="ECO:0000259" key="7">
    <source>
        <dbReference type="Pfam" id="PF02668"/>
    </source>
</evidence>
<evidence type="ECO:0000313" key="9">
    <source>
        <dbReference type="Proteomes" id="UP000037982"/>
    </source>
</evidence>
<comment type="caution">
    <text evidence="8">The sequence shown here is derived from an EMBL/GenBank/DDBJ whole genome shotgun (WGS) entry which is preliminary data.</text>
</comment>
<protein>
    <submittedName>
        <fullName evidence="8">Taurine dioxygenase</fullName>
    </submittedName>
</protein>
<dbReference type="GO" id="GO:0016706">
    <property type="term" value="F:2-oxoglutarate-dependent dioxygenase activity"/>
    <property type="evidence" value="ECO:0007669"/>
    <property type="project" value="TreeGrafter"/>
</dbReference>
<keyword evidence="4 8" id="KW-0223">Dioxygenase</keyword>
<evidence type="ECO:0000256" key="5">
    <source>
        <dbReference type="ARBA" id="ARBA00023002"/>
    </source>
</evidence>
<accession>A0A0N0H1N7</accession>
<dbReference type="PATRIC" id="fig|66876.3.peg.2361"/>
<keyword evidence="9" id="KW-1185">Reference proteome</keyword>
<evidence type="ECO:0000256" key="2">
    <source>
        <dbReference type="ARBA" id="ARBA00005896"/>
    </source>
</evidence>
<dbReference type="PANTHER" id="PTHR30468">
    <property type="entry name" value="ALPHA-KETOGLUTARATE-DEPENDENT SULFONATE DIOXYGENASE"/>
    <property type="match status" value="1"/>
</dbReference>
<evidence type="ECO:0000256" key="3">
    <source>
        <dbReference type="ARBA" id="ARBA00022723"/>
    </source>
</evidence>